<proteinExistence type="predicted"/>
<protein>
    <submittedName>
        <fullName evidence="2">Putative PUA domain-containing protein</fullName>
    </submittedName>
</protein>
<keyword evidence="3" id="KW-1185">Reference proteome</keyword>
<dbReference type="EMBL" id="PDCK01000044">
    <property type="protein sequence ID" value="PRQ22411.1"/>
    <property type="molecule type" value="Genomic_DNA"/>
</dbReference>
<dbReference type="GO" id="GO:0001731">
    <property type="term" value="P:formation of translation preinitiation complex"/>
    <property type="evidence" value="ECO:0007669"/>
    <property type="project" value="InterPro"/>
</dbReference>
<dbReference type="InterPro" id="IPR015947">
    <property type="entry name" value="PUA-like_sf"/>
</dbReference>
<dbReference type="PROSITE" id="PS50890">
    <property type="entry name" value="PUA"/>
    <property type="match status" value="1"/>
</dbReference>
<accession>A0A2P6PKF5</accession>
<dbReference type="GO" id="GO:0003723">
    <property type="term" value="F:RNA binding"/>
    <property type="evidence" value="ECO:0007669"/>
    <property type="project" value="InterPro"/>
</dbReference>
<dbReference type="InterPro" id="IPR004521">
    <property type="entry name" value="Uncharacterised_CHP00451"/>
</dbReference>
<gene>
    <name evidence="2" type="ORF">RchiOBHm_Chr6g0250001</name>
</gene>
<evidence type="ECO:0000313" key="2">
    <source>
        <dbReference type="EMBL" id="PRQ22411.1"/>
    </source>
</evidence>
<sequence length="162" mass="17811">MWVRMIYEGDVEELWETLLKQSSTKQGLQHYYDDDDAASSSTGNTKRGRQHYYDNVIYALWKVPDILPSFMLKGGEVSRYVIGGADLMFPGISIAAEGLPSFIAWAVKVPGNPAPIAVGTTTMSCTEALKAGLRGKALKIAHYYGDLLWESVEGPYVPNAGF</sequence>
<evidence type="ECO:0000259" key="1">
    <source>
        <dbReference type="Pfam" id="PF26292"/>
    </source>
</evidence>
<dbReference type="SUPFAM" id="SSF88697">
    <property type="entry name" value="PUA domain-like"/>
    <property type="match status" value="1"/>
</dbReference>
<dbReference type="Proteomes" id="UP000238479">
    <property type="component" value="Chromosome 6"/>
</dbReference>
<name>A0A2P6PKF5_ROSCH</name>
<dbReference type="Gramene" id="PRQ22411">
    <property type="protein sequence ID" value="PRQ22411"/>
    <property type="gene ID" value="RchiOBHm_Chr6g0250001"/>
</dbReference>
<dbReference type="AlphaFoldDB" id="A0A2P6PKF5"/>
<dbReference type="InterPro" id="IPR039757">
    <property type="entry name" value="EIF2D"/>
</dbReference>
<dbReference type="PANTHER" id="PTHR12217:SF4">
    <property type="entry name" value="EUKARYOTIC TRANSLATION INITIATION FACTOR 2D"/>
    <property type="match status" value="1"/>
</dbReference>
<dbReference type="Pfam" id="PF26292">
    <property type="entry name" value="PUA_elF2D"/>
    <property type="match status" value="1"/>
</dbReference>
<dbReference type="Gene3D" id="3.10.400.20">
    <property type="match status" value="1"/>
</dbReference>
<dbReference type="InterPro" id="IPR048248">
    <property type="entry name" value="PUA_eIF2d-like"/>
</dbReference>
<dbReference type="PANTHER" id="PTHR12217">
    <property type="entry name" value="EUKARYOTIC TRANSLATION INITIATION FACTOR 2D"/>
    <property type="match status" value="1"/>
</dbReference>
<dbReference type="GO" id="GO:0003743">
    <property type="term" value="F:translation initiation factor activity"/>
    <property type="evidence" value="ECO:0007669"/>
    <property type="project" value="InterPro"/>
</dbReference>
<reference evidence="2 3" key="1">
    <citation type="journal article" date="2018" name="Nat. Genet.">
        <title>The Rosa genome provides new insights in the design of modern roses.</title>
        <authorList>
            <person name="Bendahmane M."/>
        </authorList>
    </citation>
    <scope>NUCLEOTIDE SEQUENCE [LARGE SCALE GENOMIC DNA]</scope>
    <source>
        <strain evidence="3">cv. Old Blush</strain>
    </source>
</reference>
<dbReference type="NCBIfam" id="TIGR00451">
    <property type="entry name" value="unchar_dom_2"/>
    <property type="match status" value="1"/>
</dbReference>
<feature type="domain" description="Eukaryotic translation initiation factor 2D-like PUA RNA-binding" evidence="1">
    <location>
        <begin position="75"/>
        <end position="146"/>
    </location>
</feature>
<organism evidence="2 3">
    <name type="scientific">Rosa chinensis</name>
    <name type="common">China rose</name>
    <dbReference type="NCBI Taxonomy" id="74649"/>
    <lineage>
        <taxon>Eukaryota</taxon>
        <taxon>Viridiplantae</taxon>
        <taxon>Streptophyta</taxon>
        <taxon>Embryophyta</taxon>
        <taxon>Tracheophyta</taxon>
        <taxon>Spermatophyta</taxon>
        <taxon>Magnoliopsida</taxon>
        <taxon>eudicotyledons</taxon>
        <taxon>Gunneridae</taxon>
        <taxon>Pentapetalae</taxon>
        <taxon>rosids</taxon>
        <taxon>fabids</taxon>
        <taxon>Rosales</taxon>
        <taxon>Rosaceae</taxon>
        <taxon>Rosoideae</taxon>
        <taxon>Rosoideae incertae sedis</taxon>
        <taxon>Rosa</taxon>
    </lineage>
</organism>
<dbReference type="CDD" id="cd21156">
    <property type="entry name" value="PUA_eIF2d-like"/>
    <property type="match status" value="1"/>
</dbReference>
<comment type="caution">
    <text evidence="2">The sequence shown here is derived from an EMBL/GenBank/DDBJ whole genome shotgun (WGS) entry which is preliminary data.</text>
</comment>
<evidence type="ECO:0000313" key="3">
    <source>
        <dbReference type="Proteomes" id="UP000238479"/>
    </source>
</evidence>